<dbReference type="EMBL" id="CAWUPB010000956">
    <property type="protein sequence ID" value="CAK7334906.1"/>
    <property type="molecule type" value="Genomic_DNA"/>
</dbReference>
<dbReference type="SUPFAM" id="SSF55008">
    <property type="entry name" value="HMA, heavy metal-associated domain"/>
    <property type="match status" value="1"/>
</dbReference>
<dbReference type="AlphaFoldDB" id="A0AAV1REF9"/>
<keyword evidence="3" id="KW-1185">Reference proteome</keyword>
<dbReference type="InterPro" id="IPR006121">
    <property type="entry name" value="HMA_dom"/>
</dbReference>
<dbReference type="PROSITE" id="PS50846">
    <property type="entry name" value="HMA_2"/>
    <property type="match status" value="1"/>
</dbReference>
<evidence type="ECO:0000259" key="1">
    <source>
        <dbReference type="PROSITE" id="PS50846"/>
    </source>
</evidence>
<protein>
    <recommendedName>
        <fullName evidence="1">HMA domain-containing protein</fullName>
    </recommendedName>
</protein>
<reference evidence="2 3" key="1">
    <citation type="submission" date="2024-01" db="EMBL/GenBank/DDBJ databases">
        <authorList>
            <person name="Waweru B."/>
        </authorList>
    </citation>
    <scope>NUCLEOTIDE SEQUENCE [LARGE SCALE GENOMIC DNA]</scope>
</reference>
<dbReference type="GO" id="GO:0046872">
    <property type="term" value="F:metal ion binding"/>
    <property type="evidence" value="ECO:0007669"/>
    <property type="project" value="InterPro"/>
</dbReference>
<dbReference type="PANTHER" id="PTHR46119">
    <property type="entry name" value="OS08G0405700 PROTEIN"/>
    <property type="match status" value="1"/>
</dbReference>
<sequence length="156" mass="16930">MLALTVSVDGHVGLGEDLADMGKLSFGKVLDCLCLTPGSSCSCFCINSMDSQDDDFEKNPLIPSDKSQLMRLKDVVAGNQTLAFQLKPKMVVLRVSMDCNGCARKVEKHVSKLEGVSSYKVDLETKMVVVIGDIIPFQVLESVSKVKSAELWNSPS</sequence>
<accession>A0AAV1REF9</accession>
<dbReference type="InterPro" id="IPR036163">
    <property type="entry name" value="HMA_dom_sf"/>
</dbReference>
<dbReference type="Pfam" id="PF00403">
    <property type="entry name" value="HMA"/>
    <property type="match status" value="1"/>
</dbReference>
<dbReference type="CDD" id="cd00371">
    <property type="entry name" value="HMA"/>
    <property type="match status" value="1"/>
</dbReference>
<evidence type="ECO:0000313" key="3">
    <source>
        <dbReference type="Proteomes" id="UP001314170"/>
    </source>
</evidence>
<name>A0AAV1REF9_9ROSI</name>
<feature type="domain" description="HMA" evidence="1">
    <location>
        <begin position="88"/>
        <end position="154"/>
    </location>
</feature>
<dbReference type="Proteomes" id="UP001314170">
    <property type="component" value="Unassembled WGS sequence"/>
</dbReference>
<organism evidence="2 3">
    <name type="scientific">Dovyalis caffra</name>
    <dbReference type="NCBI Taxonomy" id="77055"/>
    <lineage>
        <taxon>Eukaryota</taxon>
        <taxon>Viridiplantae</taxon>
        <taxon>Streptophyta</taxon>
        <taxon>Embryophyta</taxon>
        <taxon>Tracheophyta</taxon>
        <taxon>Spermatophyta</taxon>
        <taxon>Magnoliopsida</taxon>
        <taxon>eudicotyledons</taxon>
        <taxon>Gunneridae</taxon>
        <taxon>Pentapetalae</taxon>
        <taxon>rosids</taxon>
        <taxon>fabids</taxon>
        <taxon>Malpighiales</taxon>
        <taxon>Salicaceae</taxon>
        <taxon>Flacourtieae</taxon>
        <taxon>Dovyalis</taxon>
    </lineage>
</organism>
<comment type="caution">
    <text evidence="2">The sequence shown here is derived from an EMBL/GenBank/DDBJ whole genome shotgun (WGS) entry which is preliminary data.</text>
</comment>
<dbReference type="PANTHER" id="PTHR46119:SF11">
    <property type="entry name" value="HEAVY METAL TRANSPORT_DETOXIFICATION SUPERFAMILY PROTEIN"/>
    <property type="match status" value="1"/>
</dbReference>
<dbReference type="Gene3D" id="3.30.70.100">
    <property type="match status" value="1"/>
</dbReference>
<proteinExistence type="predicted"/>
<dbReference type="InterPro" id="IPR044526">
    <property type="entry name" value="NAKR1-3"/>
</dbReference>
<gene>
    <name evidence="2" type="ORF">DCAF_LOCUS10134</name>
</gene>
<evidence type="ECO:0000313" key="2">
    <source>
        <dbReference type="EMBL" id="CAK7334906.1"/>
    </source>
</evidence>